<comment type="caution">
    <text evidence="2">The sequence shown here is derived from an EMBL/GenBank/DDBJ whole genome shotgun (WGS) entry which is preliminary data.</text>
</comment>
<dbReference type="Proteomes" id="UP001437256">
    <property type="component" value="Unassembled WGS sequence"/>
</dbReference>
<dbReference type="Gene3D" id="1.10.630.10">
    <property type="entry name" value="Cytochrome P450"/>
    <property type="match status" value="1"/>
</dbReference>
<protein>
    <submittedName>
        <fullName evidence="2">Uncharacterized protein</fullName>
    </submittedName>
</protein>
<evidence type="ECO:0000256" key="1">
    <source>
        <dbReference type="SAM" id="MobiDB-lite"/>
    </source>
</evidence>
<dbReference type="InterPro" id="IPR036396">
    <property type="entry name" value="Cyt_P450_sf"/>
</dbReference>
<accession>A0ABR2ZZQ3</accession>
<dbReference type="InterPro" id="IPR001128">
    <property type="entry name" value="Cyt_P450"/>
</dbReference>
<sequence length="90" mass="10423">MADARMSVKSNLSENERTKLTDEELLSQMHKDPDIQKRLREEIRERERQINIEGRSHNGFTAEDFDGMPYLNAVVKVGLESLVFHSVTHP</sequence>
<gene>
    <name evidence="2" type="ORF">AAF712_007275</name>
</gene>
<organism evidence="2 3">
    <name type="scientific">Marasmius tenuissimus</name>
    <dbReference type="NCBI Taxonomy" id="585030"/>
    <lineage>
        <taxon>Eukaryota</taxon>
        <taxon>Fungi</taxon>
        <taxon>Dikarya</taxon>
        <taxon>Basidiomycota</taxon>
        <taxon>Agaricomycotina</taxon>
        <taxon>Agaricomycetes</taxon>
        <taxon>Agaricomycetidae</taxon>
        <taxon>Agaricales</taxon>
        <taxon>Marasmiineae</taxon>
        <taxon>Marasmiaceae</taxon>
        <taxon>Marasmius</taxon>
    </lineage>
</organism>
<dbReference type="EMBL" id="JBBXMP010000043">
    <property type="protein sequence ID" value="KAL0065787.1"/>
    <property type="molecule type" value="Genomic_DNA"/>
</dbReference>
<dbReference type="Pfam" id="PF00067">
    <property type="entry name" value="p450"/>
    <property type="match status" value="1"/>
</dbReference>
<name>A0ABR2ZZQ3_9AGAR</name>
<feature type="region of interest" description="Disordered" evidence="1">
    <location>
        <begin position="1"/>
        <end position="34"/>
    </location>
</feature>
<evidence type="ECO:0000313" key="2">
    <source>
        <dbReference type="EMBL" id="KAL0065787.1"/>
    </source>
</evidence>
<reference evidence="2 3" key="1">
    <citation type="submission" date="2024-05" db="EMBL/GenBank/DDBJ databases">
        <title>A draft genome resource for the thread blight pathogen Marasmius tenuissimus strain MS-2.</title>
        <authorList>
            <person name="Yulfo-Soto G.E."/>
            <person name="Baruah I.K."/>
            <person name="Amoako-Attah I."/>
            <person name="Bukari Y."/>
            <person name="Meinhardt L.W."/>
            <person name="Bailey B.A."/>
            <person name="Cohen S.P."/>
        </authorList>
    </citation>
    <scope>NUCLEOTIDE SEQUENCE [LARGE SCALE GENOMIC DNA]</scope>
    <source>
        <strain evidence="2 3">MS-2</strain>
    </source>
</reference>
<evidence type="ECO:0000313" key="3">
    <source>
        <dbReference type="Proteomes" id="UP001437256"/>
    </source>
</evidence>
<keyword evidence="3" id="KW-1185">Reference proteome</keyword>
<dbReference type="SUPFAM" id="SSF48264">
    <property type="entry name" value="Cytochrome P450"/>
    <property type="match status" value="1"/>
</dbReference>
<proteinExistence type="predicted"/>